<evidence type="ECO:0000313" key="2">
    <source>
        <dbReference type="Proteomes" id="UP000683925"/>
    </source>
</evidence>
<protein>
    <submittedName>
        <fullName evidence="1">Uncharacterized protein</fullName>
    </submittedName>
</protein>
<organism evidence="1 2">
    <name type="scientific">Paramecium octaurelia</name>
    <dbReference type="NCBI Taxonomy" id="43137"/>
    <lineage>
        <taxon>Eukaryota</taxon>
        <taxon>Sar</taxon>
        <taxon>Alveolata</taxon>
        <taxon>Ciliophora</taxon>
        <taxon>Intramacronucleata</taxon>
        <taxon>Oligohymenophorea</taxon>
        <taxon>Peniculida</taxon>
        <taxon>Parameciidae</taxon>
        <taxon>Paramecium</taxon>
    </lineage>
</organism>
<name>A0A8S1TCL7_PAROT</name>
<dbReference type="EMBL" id="CAJJDP010000021">
    <property type="protein sequence ID" value="CAD8148542.1"/>
    <property type="molecule type" value="Genomic_DNA"/>
</dbReference>
<dbReference type="Proteomes" id="UP000683925">
    <property type="component" value="Unassembled WGS sequence"/>
</dbReference>
<proteinExistence type="predicted"/>
<comment type="caution">
    <text evidence="1">The sequence shown here is derived from an EMBL/GenBank/DDBJ whole genome shotgun (WGS) entry which is preliminary data.</text>
</comment>
<reference evidence="1" key="1">
    <citation type="submission" date="2021-01" db="EMBL/GenBank/DDBJ databases">
        <authorList>
            <consortium name="Genoscope - CEA"/>
            <person name="William W."/>
        </authorList>
    </citation>
    <scope>NUCLEOTIDE SEQUENCE</scope>
</reference>
<keyword evidence="2" id="KW-1185">Reference proteome</keyword>
<gene>
    <name evidence="1" type="ORF">POCTA_138.1.T0210175</name>
</gene>
<accession>A0A8S1TCL7</accession>
<sequence>MKTQVLGAVMTIDLVHDIIVRLQYHYIKKRQKQKRLITQYKRYQLQRKVNYLSQNQIVYHQDKQQNNNISTNSQRLRNLQMKNIFCHNSHQQK</sequence>
<dbReference type="AlphaFoldDB" id="A0A8S1TCL7"/>
<evidence type="ECO:0000313" key="1">
    <source>
        <dbReference type="EMBL" id="CAD8148542.1"/>
    </source>
</evidence>